<protein>
    <submittedName>
        <fullName evidence="1">Uncharacterized protein</fullName>
    </submittedName>
</protein>
<organism evidence="1 2">
    <name type="scientific">Bacteroides fragilis</name>
    <dbReference type="NCBI Taxonomy" id="817"/>
    <lineage>
        <taxon>Bacteria</taxon>
        <taxon>Pseudomonadati</taxon>
        <taxon>Bacteroidota</taxon>
        <taxon>Bacteroidia</taxon>
        <taxon>Bacteroidales</taxon>
        <taxon>Bacteroidaceae</taxon>
        <taxon>Bacteroides</taxon>
    </lineage>
</organism>
<accession>A0A642KLG4</accession>
<name>A0A642KLG4_BACFG</name>
<dbReference type="AlphaFoldDB" id="A0A642KLG4"/>
<proteinExistence type="predicted"/>
<evidence type="ECO:0000313" key="2">
    <source>
        <dbReference type="Proteomes" id="UP000436803"/>
    </source>
</evidence>
<evidence type="ECO:0000313" key="1">
    <source>
        <dbReference type="EMBL" id="KAA5167965.1"/>
    </source>
</evidence>
<sequence>MTFKEFMSENGYTVQTTFWEDFTIADLFGLSAIRDTYNRAFKEWNEDYKFLTELVLVLNHKIWQHHKSRPEVAALYNDLWKQADLYAVENLKDDELSYFLEVTD</sequence>
<gene>
    <name evidence="1" type="ORF">F2Z29_22290</name>
</gene>
<reference evidence="1 2" key="1">
    <citation type="journal article" date="2019" name="Nat. Med.">
        <title>A library of human gut bacterial isolates paired with longitudinal multiomics data enables mechanistic microbiome research.</title>
        <authorList>
            <person name="Poyet M."/>
            <person name="Groussin M."/>
            <person name="Gibbons S.M."/>
            <person name="Avila-Pacheco J."/>
            <person name="Jiang X."/>
            <person name="Kearney S.M."/>
            <person name="Perrotta A.R."/>
            <person name="Berdy B."/>
            <person name="Zhao S."/>
            <person name="Lieberman T.D."/>
            <person name="Swanson P.K."/>
            <person name="Smith M."/>
            <person name="Roesemann S."/>
            <person name="Alexander J.E."/>
            <person name="Rich S.A."/>
            <person name="Livny J."/>
            <person name="Vlamakis H."/>
            <person name="Clish C."/>
            <person name="Bullock K."/>
            <person name="Deik A."/>
            <person name="Scott J."/>
            <person name="Pierce K.A."/>
            <person name="Xavier R.J."/>
            <person name="Alm E.J."/>
        </authorList>
    </citation>
    <scope>NUCLEOTIDE SEQUENCE [LARGE SCALE GENOMIC DNA]</scope>
    <source>
        <strain evidence="1 2">BIOML-A7</strain>
    </source>
</reference>
<comment type="caution">
    <text evidence="1">The sequence shown here is derived from an EMBL/GenBank/DDBJ whole genome shotgun (WGS) entry which is preliminary data.</text>
</comment>
<dbReference type="Proteomes" id="UP000436803">
    <property type="component" value="Unassembled WGS sequence"/>
</dbReference>
<dbReference type="EMBL" id="VWAW01000028">
    <property type="protein sequence ID" value="KAA5167965.1"/>
    <property type="molecule type" value="Genomic_DNA"/>
</dbReference>